<evidence type="ECO:0008006" key="7">
    <source>
        <dbReference type="Google" id="ProtNLM"/>
    </source>
</evidence>
<accession>W6Y4I8</accession>
<proteinExistence type="predicted"/>
<dbReference type="Proteomes" id="UP000053841">
    <property type="component" value="Unassembled WGS sequence"/>
</dbReference>
<evidence type="ECO:0000313" key="5">
    <source>
        <dbReference type="EMBL" id="EUC34657.1"/>
    </source>
</evidence>
<reference evidence="5 6" key="1">
    <citation type="journal article" date="2013" name="PLoS Genet.">
        <title>Comparative genome structure, secondary metabolite, and effector coding capacity across Cochliobolus pathogens.</title>
        <authorList>
            <person name="Condon B.J."/>
            <person name="Leng Y."/>
            <person name="Wu D."/>
            <person name="Bushley K.E."/>
            <person name="Ohm R.A."/>
            <person name="Otillar R."/>
            <person name="Martin J."/>
            <person name="Schackwitz W."/>
            <person name="Grimwood J."/>
            <person name="MohdZainudin N."/>
            <person name="Xue C."/>
            <person name="Wang R."/>
            <person name="Manning V.A."/>
            <person name="Dhillon B."/>
            <person name="Tu Z.J."/>
            <person name="Steffenson B.J."/>
            <person name="Salamov A."/>
            <person name="Sun H."/>
            <person name="Lowry S."/>
            <person name="LaButti K."/>
            <person name="Han J."/>
            <person name="Copeland A."/>
            <person name="Lindquist E."/>
            <person name="Barry K."/>
            <person name="Schmutz J."/>
            <person name="Baker S.E."/>
            <person name="Ciuffetti L.M."/>
            <person name="Grigoriev I.V."/>
            <person name="Zhong S."/>
            <person name="Turgeon B.G."/>
        </authorList>
    </citation>
    <scope>NUCLEOTIDE SEQUENCE [LARGE SCALE GENOMIC DNA]</scope>
    <source>
        <strain evidence="5 6">26-R-13</strain>
    </source>
</reference>
<gene>
    <name evidence="5" type="ORF">COCCADRAFT_92853</name>
</gene>
<dbReference type="GO" id="GO:0004392">
    <property type="term" value="F:heme oxygenase (decyclizing) activity"/>
    <property type="evidence" value="ECO:0007669"/>
    <property type="project" value="InterPro"/>
</dbReference>
<keyword evidence="2" id="KW-0479">Metal-binding</keyword>
<evidence type="ECO:0000256" key="1">
    <source>
        <dbReference type="ARBA" id="ARBA00022617"/>
    </source>
</evidence>
<sequence length="411" mass="45772">MLEKQEYALQDDEARHDAPRLPLSLSGEINAATRSLHTNLNRLITSRLPLGLPPHTTDSTLYATGLLHFAHIFLTFESLWADLLRDYAPSNSPYMPAQPAMDPEGATSPFSPLLSYLLVNPYDSPSLFTSTLGAPTPPSPQLTTFLQSLRPRGLIRSGRLKRDLEYLLGLHPTDLEVLLAKYPGNKVAQFCTHIRKSVNEKPWTLVSYAWCFYMAIFSGGRWIRGGLLRAPPSFWPSPATTTGLQEEADNKSPDLKNQGLSFWHFPGPHDGEDIKAEFKLRLAAAETLFTPDERVDIIEEAKQIFKQCAELVDELDDMIGTDFHFSPSNSNDAVPNDNSQHQTEKQQVQVDTCPLLEKSGLIDPNVMRRAQRHSTLTKPGSGLRSWIKKPEVSGTVLAVGCLACVVLFKLQ</sequence>
<keyword evidence="1" id="KW-0349">Heme</keyword>
<dbReference type="STRING" id="930089.W6Y4I8"/>
<dbReference type="GO" id="GO:0046872">
    <property type="term" value="F:metal ion binding"/>
    <property type="evidence" value="ECO:0007669"/>
    <property type="project" value="UniProtKB-KW"/>
</dbReference>
<dbReference type="AlphaFoldDB" id="W6Y4I8"/>
<evidence type="ECO:0000256" key="3">
    <source>
        <dbReference type="ARBA" id="ARBA00023004"/>
    </source>
</evidence>
<keyword evidence="6" id="KW-1185">Reference proteome</keyword>
<evidence type="ECO:0000313" key="6">
    <source>
        <dbReference type="Proteomes" id="UP000053841"/>
    </source>
</evidence>
<dbReference type="Pfam" id="PF01126">
    <property type="entry name" value="Heme_oxygenase"/>
    <property type="match status" value="1"/>
</dbReference>
<feature type="region of interest" description="Disordered" evidence="4">
    <location>
        <begin position="324"/>
        <end position="345"/>
    </location>
</feature>
<keyword evidence="3" id="KW-0408">Iron</keyword>
<feature type="compositionally biased region" description="Polar residues" evidence="4">
    <location>
        <begin position="326"/>
        <end position="345"/>
    </location>
</feature>
<organism evidence="5 6">
    <name type="scientific">Cochliobolus carbonum (strain 26-R-13)</name>
    <name type="common">Maize leaf spot fungus</name>
    <name type="synonym">Bipolaris zeicola</name>
    <dbReference type="NCBI Taxonomy" id="930089"/>
    <lineage>
        <taxon>Eukaryota</taxon>
        <taxon>Fungi</taxon>
        <taxon>Dikarya</taxon>
        <taxon>Ascomycota</taxon>
        <taxon>Pezizomycotina</taxon>
        <taxon>Dothideomycetes</taxon>
        <taxon>Pleosporomycetidae</taxon>
        <taxon>Pleosporales</taxon>
        <taxon>Pleosporineae</taxon>
        <taxon>Pleosporaceae</taxon>
        <taxon>Bipolaris</taxon>
    </lineage>
</organism>
<dbReference type="InterPro" id="IPR002051">
    <property type="entry name" value="Haem_Oase"/>
</dbReference>
<dbReference type="EMBL" id="KI964587">
    <property type="protein sequence ID" value="EUC34657.1"/>
    <property type="molecule type" value="Genomic_DNA"/>
</dbReference>
<dbReference type="GeneID" id="19153456"/>
<evidence type="ECO:0000256" key="4">
    <source>
        <dbReference type="SAM" id="MobiDB-lite"/>
    </source>
</evidence>
<dbReference type="RefSeq" id="XP_007711005.1">
    <property type="nucleotide sequence ID" value="XM_007712815.1"/>
</dbReference>
<dbReference type="GO" id="GO:0006788">
    <property type="term" value="P:heme oxidation"/>
    <property type="evidence" value="ECO:0007669"/>
    <property type="project" value="InterPro"/>
</dbReference>
<dbReference type="PANTHER" id="PTHR10720">
    <property type="entry name" value="HEME OXYGENASE"/>
    <property type="match status" value="1"/>
</dbReference>
<name>W6Y4I8_COCC2</name>
<dbReference type="CDD" id="cd19165">
    <property type="entry name" value="HemeO"/>
    <property type="match status" value="1"/>
</dbReference>
<evidence type="ECO:0000256" key="2">
    <source>
        <dbReference type="ARBA" id="ARBA00022723"/>
    </source>
</evidence>
<dbReference type="HOGENOM" id="CLU_038284_1_0_1"/>
<protein>
    <recommendedName>
        <fullName evidence="7">Heme oxygenase-like protein</fullName>
    </recommendedName>
</protein>
<dbReference type="eggNOG" id="ENOG502S3FB">
    <property type="taxonomic scope" value="Eukaryota"/>
</dbReference>
<dbReference type="PANTHER" id="PTHR10720:SF0">
    <property type="entry name" value="HEME OXYGENASE"/>
    <property type="match status" value="1"/>
</dbReference>
<dbReference type="OrthoDB" id="652091at2759"/>
<dbReference type="SUPFAM" id="SSF48613">
    <property type="entry name" value="Heme oxygenase-like"/>
    <property type="match status" value="1"/>
</dbReference>
<dbReference type="InterPro" id="IPR016084">
    <property type="entry name" value="Haem_Oase-like_multi-hlx"/>
</dbReference>
<dbReference type="KEGG" id="bze:COCCADRAFT_92853"/>
<dbReference type="Gene3D" id="1.20.910.10">
    <property type="entry name" value="Heme oxygenase-like"/>
    <property type="match status" value="1"/>
</dbReference>
<dbReference type="InterPro" id="IPR016053">
    <property type="entry name" value="Haem_Oase-like"/>
</dbReference>